<dbReference type="RefSeq" id="XP_028468768.1">
    <property type="nucleotide sequence ID" value="XM_028606528.1"/>
</dbReference>
<keyword evidence="3" id="KW-1185">Reference proteome</keyword>
<evidence type="ECO:0000256" key="1">
    <source>
        <dbReference type="SAM" id="Phobius"/>
    </source>
</evidence>
<accession>A0A3N2Q2K8</accession>
<protein>
    <submittedName>
        <fullName evidence="2">Uncharacterized protein</fullName>
    </submittedName>
</protein>
<keyword evidence="1" id="KW-1133">Transmembrane helix</keyword>
<dbReference type="AlphaFoldDB" id="A0A3N2Q2K8"/>
<evidence type="ECO:0000313" key="3">
    <source>
        <dbReference type="Proteomes" id="UP000272025"/>
    </source>
</evidence>
<keyword evidence="1" id="KW-0472">Membrane</keyword>
<keyword evidence="1" id="KW-0812">Transmembrane</keyword>
<dbReference type="GeneID" id="39575006"/>
<proteinExistence type="predicted"/>
<dbReference type="Proteomes" id="UP000272025">
    <property type="component" value="Unassembled WGS sequence"/>
</dbReference>
<feature type="transmembrane region" description="Helical" evidence="1">
    <location>
        <begin position="59"/>
        <end position="78"/>
    </location>
</feature>
<gene>
    <name evidence="2" type="ORF">SODALDRAFT_108614</name>
</gene>
<organism evidence="2 3">
    <name type="scientific">Sodiomyces alkalinus (strain CBS 110278 / VKM F-3762 / F11)</name>
    <name type="common">Alkaliphilic filamentous fungus</name>
    <dbReference type="NCBI Taxonomy" id="1314773"/>
    <lineage>
        <taxon>Eukaryota</taxon>
        <taxon>Fungi</taxon>
        <taxon>Dikarya</taxon>
        <taxon>Ascomycota</taxon>
        <taxon>Pezizomycotina</taxon>
        <taxon>Sordariomycetes</taxon>
        <taxon>Hypocreomycetidae</taxon>
        <taxon>Glomerellales</taxon>
        <taxon>Plectosphaerellaceae</taxon>
        <taxon>Sodiomyces</taxon>
    </lineage>
</organism>
<evidence type="ECO:0000313" key="2">
    <source>
        <dbReference type="EMBL" id="ROT40962.1"/>
    </source>
</evidence>
<reference evidence="2 3" key="1">
    <citation type="journal article" date="2018" name="Mol. Ecol.">
        <title>The obligate alkalophilic soda-lake fungus Sodiomyces alkalinus has shifted to a protein diet.</title>
        <authorList>
            <person name="Grum-Grzhimaylo A.A."/>
            <person name="Falkoski D.L."/>
            <person name="van den Heuvel J."/>
            <person name="Valero-Jimenez C.A."/>
            <person name="Min B."/>
            <person name="Choi I.G."/>
            <person name="Lipzen A."/>
            <person name="Daum C.G."/>
            <person name="Aanen D.K."/>
            <person name="Tsang A."/>
            <person name="Henrissat B."/>
            <person name="Bilanenko E.N."/>
            <person name="de Vries R.P."/>
            <person name="van Kan J.A.L."/>
            <person name="Grigoriev I.V."/>
            <person name="Debets A.J.M."/>
        </authorList>
    </citation>
    <scope>NUCLEOTIDE SEQUENCE [LARGE SCALE GENOMIC DNA]</scope>
    <source>
        <strain evidence="2 3">F11</strain>
    </source>
</reference>
<sequence>MILLPRFHIAAGGSLRDSRCVLGFAARHDARLVFVLFAVRSLGGKPMARSYSSTFSSSFFLLLGLLIFCMSCSAFLVYDNCHVQLSRVASILS</sequence>
<name>A0A3N2Q2K8_SODAK</name>
<dbReference type="EMBL" id="ML119052">
    <property type="protein sequence ID" value="ROT40962.1"/>
    <property type="molecule type" value="Genomic_DNA"/>
</dbReference>